<evidence type="ECO:0000313" key="1">
    <source>
        <dbReference type="EMBL" id="MBL7252709.1"/>
    </source>
</evidence>
<dbReference type="EMBL" id="JAENHO010000001">
    <property type="protein sequence ID" value="MBL7252709.1"/>
    <property type="molecule type" value="Genomic_DNA"/>
</dbReference>
<gene>
    <name evidence="1" type="ORF">JKJ07_00120</name>
</gene>
<accession>A0ABS1VDE6</accession>
<protein>
    <submittedName>
        <fullName evidence="1">Uncharacterized protein</fullName>
    </submittedName>
</protein>
<comment type="caution">
    <text evidence="1">The sequence shown here is derived from an EMBL/GenBank/DDBJ whole genome shotgun (WGS) entry which is preliminary data.</text>
</comment>
<dbReference type="RefSeq" id="WP_202989070.1">
    <property type="nucleotide sequence ID" value="NZ_JAENHO010000001.1"/>
</dbReference>
<organism evidence="1 2">
    <name type="scientific">Paractinoplanes lichenicola</name>
    <dbReference type="NCBI Taxonomy" id="2802976"/>
    <lineage>
        <taxon>Bacteria</taxon>
        <taxon>Bacillati</taxon>
        <taxon>Actinomycetota</taxon>
        <taxon>Actinomycetes</taxon>
        <taxon>Micromonosporales</taxon>
        <taxon>Micromonosporaceae</taxon>
        <taxon>Paractinoplanes</taxon>
    </lineage>
</organism>
<evidence type="ECO:0000313" key="2">
    <source>
        <dbReference type="Proteomes" id="UP000598996"/>
    </source>
</evidence>
<name>A0ABS1VDE6_9ACTN</name>
<reference evidence="1 2" key="1">
    <citation type="submission" date="2021-01" db="EMBL/GenBank/DDBJ databases">
        <title>Actinoplanes sp. nov. LDG1-01 isolated from lichen.</title>
        <authorList>
            <person name="Saeng-In P."/>
            <person name="Phongsopitanun W."/>
            <person name="Kanchanasin P."/>
            <person name="Yuki M."/>
            <person name="Kudo T."/>
            <person name="Ohkuma M."/>
            <person name="Tanasupawat S."/>
        </authorList>
    </citation>
    <scope>NUCLEOTIDE SEQUENCE [LARGE SCALE GENOMIC DNA]</scope>
    <source>
        <strain evidence="1 2">LDG1-01</strain>
    </source>
</reference>
<keyword evidence="2" id="KW-1185">Reference proteome</keyword>
<proteinExistence type="predicted"/>
<sequence>MEICEWVRQVVGRSRAEPEPVTGKVHAVLVPAGLVEVGGVVEPAVWAGPGDPPGRGGRVSVTYDSEGGAWTAAPLDREDAR</sequence>
<dbReference type="Proteomes" id="UP000598996">
    <property type="component" value="Unassembled WGS sequence"/>
</dbReference>